<dbReference type="InterPro" id="IPR005184">
    <property type="entry name" value="DUF306_Meta_HslJ"/>
</dbReference>
<organism evidence="2 3">
    <name type="scientific">Brachyspira catarrhinii</name>
    <dbReference type="NCBI Taxonomy" id="2528966"/>
    <lineage>
        <taxon>Bacteria</taxon>
        <taxon>Pseudomonadati</taxon>
        <taxon>Spirochaetota</taxon>
        <taxon>Spirochaetia</taxon>
        <taxon>Brachyspirales</taxon>
        <taxon>Brachyspiraceae</taxon>
        <taxon>Brachyspira</taxon>
    </lineage>
</organism>
<dbReference type="EMBL" id="SJDU01000203">
    <property type="protein sequence ID" value="TKZ34324.1"/>
    <property type="molecule type" value="Genomic_DNA"/>
</dbReference>
<dbReference type="Pfam" id="PF03724">
    <property type="entry name" value="META"/>
    <property type="match status" value="1"/>
</dbReference>
<proteinExistence type="predicted"/>
<reference evidence="2 3" key="1">
    <citation type="journal article" date="2019" name="Anaerobe">
        <title>Brachyspira catarrhinii sp. nov., an anaerobic intestinal spirochaete isolated from vervet monkeys may have been misidentified as Brachyspira aalborgi in previous studies.</title>
        <authorList>
            <person name="Phillips N.D."/>
            <person name="La T."/>
            <person name="Hampson D.J."/>
        </authorList>
    </citation>
    <scope>NUCLEOTIDE SEQUENCE [LARGE SCALE GENOMIC DNA]</scope>
    <source>
        <strain evidence="2 3">Z12</strain>
    </source>
</reference>
<accession>A0ABY2TQ14</accession>
<dbReference type="Gene3D" id="2.40.128.270">
    <property type="match status" value="1"/>
</dbReference>
<sequence>MKNNFIIIFIIISLILYSCSTTKEIKEVQNEIQIEEIETNNKLKGRKFKLVSLYPEMNITIEFGEDKVYGFSAINNYFSEYLTDGDIFSVKDIATTKKTASKEYRDAESKYLNMLKDATSYKISGNKLTIYTLLSGENLVFEEF</sequence>
<evidence type="ECO:0000313" key="3">
    <source>
        <dbReference type="Proteomes" id="UP000310168"/>
    </source>
</evidence>
<evidence type="ECO:0000313" key="2">
    <source>
        <dbReference type="EMBL" id="TKZ34324.1"/>
    </source>
</evidence>
<gene>
    <name evidence="2" type="ORF">EZH24_07990</name>
</gene>
<dbReference type="InterPro" id="IPR038670">
    <property type="entry name" value="HslJ-like_sf"/>
</dbReference>
<feature type="domain" description="DUF306" evidence="1">
    <location>
        <begin position="58"/>
        <end position="138"/>
    </location>
</feature>
<dbReference type="PANTHER" id="PTHR35535">
    <property type="entry name" value="HEAT SHOCK PROTEIN HSLJ"/>
    <property type="match status" value="1"/>
</dbReference>
<dbReference type="Proteomes" id="UP000310168">
    <property type="component" value="Unassembled WGS sequence"/>
</dbReference>
<keyword evidence="3" id="KW-1185">Reference proteome</keyword>
<dbReference type="PANTHER" id="PTHR35535:SF1">
    <property type="entry name" value="HEAT SHOCK PROTEIN HSLJ"/>
    <property type="match status" value="1"/>
</dbReference>
<dbReference type="InterPro" id="IPR053147">
    <property type="entry name" value="Hsp_HslJ-like"/>
</dbReference>
<protein>
    <submittedName>
        <fullName evidence="2">META domain-containing protein</fullName>
    </submittedName>
</protein>
<evidence type="ECO:0000259" key="1">
    <source>
        <dbReference type="Pfam" id="PF03724"/>
    </source>
</evidence>
<name>A0ABY2TQ14_9SPIR</name>
<dbReference type="PROSITE" id="PS51257">
    <property type="entry name" value="PROKAR_LIPOPROTEIN"/>
    <property type="match status" value="1"/>
</dbReference>
<comment type="caution">
    <text evidence="2">The sequence shown here is derived from an EMBL/GenBank/DDBJ whole genome shotgun (WGS) entry which is preliminary data.</text>
</comment>